<organism evidence="1 2">
    <name type="scientific">Rickenella mellea</name>
    <dbReference type="NCBI Taxonomy" id="50990"/>
    <lineage>
        <taxon>Eukaryota</taxon>
        <taxon>Fungi</taxon>
        <taxon>Dikarya</taxon>
        <taxon>Basidiomycota</taxon>
        <taxon>Agaricomycotina</taxon>
        <taxon>Agaricomycetes</taxon>
        <taxon>Hymenochaetales</taxon>
        <taxon>Rickenellaceae</taxon>
        <taxon>Rickenella</taxon>
    </lineage>
</organism>
<dbReference type="Proteomes" id="UP000294933">
    <property type="component" value="Unassembled WGS sequence"/>
</dbReference>
<dbReference type="InterPro" id="IPR021109">
    <property type="entry name" value="Peptidase_aspartic_dom_sf"/>
</dbReference>
<dbReference type="Gene3D" id="2.40.70.10">
    <property type="entry name" value="Acid Proteases"/>
    <property type="match status" value="1"/>
</dbReference>
<name>A0A4Y7PVM3_9AGAM</name>
<evidence type="ECO:0000313" key="2">
    <source>
        <dbReference type="Proteomes" id="UP000294933"/>
    </source>
</evidence>
<protein>
    <recommendedName>
        <fullName evidence="3">Peptidase A1 domain-containing protein</fullName>
    </recommendedName>
</protein>
<dbReference type="EMBL" id="ML170205">
    <property type="protein sequence ID" value="TDL18639.1"/>
    <property type="molecule type" value="Genomic_DNA"/>
</dbReference>
<keyword evidence="2" id="KW-1185">Reference proteome</keyword>
<sequence length="308" mass="33007">MSWLSVALLSCVVARPPTISLTVEAWPRTLQLVDESFKDAFNPFNFSDVSDIFYQSSIMAGGAEFQVQLDSSDLWLDTENLKPSSTRDTGVATGVKYANRTVAQGPGLIPDVTFGKFTVPHVFIAAPGLNVTHNIDTGLLGVSPPKLSQTTYDLQSTAFAFNGATLLGKILATSVNELNYITFQLSRSKSLRITSGGTFTISAGFFVSLGRNATEDFVLGTLSFVTWTLPTALIPAFPEQHRHFFTTDVSTAHSEFDTLCAQRKTSITGSMPSSDVGGSRGICAVPRSMFSSAALLYAIGFGLGMALN</sequence>
<gene>
    <name evidence="1" type="ORF">BD410DRAFT_842677</name>
</gene>
<reference evidence="1 2" key="1">
    <citation type="submission" date="2018-06" db="EMBL/GenBank/DDBJ databases">
        <title>A transcriptomic atlas of mushroom development highlights an independent origin of complex multicellularity.</title>
        <authorList>
            <consortium name="DOE Joint Genome Institute"/>
            <person name="Krizsan K."/>
            <person name="Almasi E."/>
            <person name="Merenyi Z."/>
            <person name="Sahu N."/>
            <person name="Viragh M."/>
            <person name="Koszo T."/>
            <person name="Mondo S."/>
            <person name="Kiss B."/>
            <person name="Balint B."/>
            <person name="Kues U."/>
            <person name="Barry K."/>
            <person name="Hegedus J.C."/>
            <person name="Henrissat B."/>
            <person name="Johnson J."/>
            <person name="Lipzen A."/>
            <person name="Ohm R."/>
            <person name="Nagy I."/>
            <person name="Pangilinan J."/>
            <person name="Yan J."/>
            <person name="Xiong Y."/>
            <person name="Grigoriev I.V."/>
            <person name="Hibbett D.S."/>
            <person name="Nagy L.G."/>
        </authorList>
    </citation>
    <scope>NUCLEOTIDE SEQUENCE [LARGE SCALE GENOMIC DNA]</scope>
    <source>
        <strain evidence="1 2">SZMC22713</strain>
    </source>
</reference>
<proteinExistence type="predicted"/>
<accession>A0A4Y7PVM3</accession>
<dbReference type="VEuPathDB" id="FungiDB:BD410DRAFT_842677"/>
<evidence type="ECO:0000313" key="1">
    <source>
        <dbReference type="EMBL" id="TDL18639.1"/>
    </source>
</evidence>
<dbReference type="OrthoDB" id="771136at2759"/>
<dbReference type="STRING" id="50990.A0A4Y7PVM3"/>
<dbReference type="AlphaFoldDB" id="A0A4Y7PVM3"/>
<dbReference type="SUPFAM" id="SSF50630">
    <property type="entry name" value="Acid proteases"/>
    <property type="match status" value="1"/>
</dbReference>
<evidence type="ECO:0008006" key="3">
    <source>
        <dbReference type="Google" id="ProtNLM"/>
    </source>
</evidence>